<sequence length="234" mass="26406">MLPNYNRQAIVVSETPLIHTGLQNVVDSHIAKMGLLHFSDVKSISDSELIRTSVMIVELGGDEQSLVKECEAYYSLINRFREIHWIFLVPRSCFARAVEWLMRPETTLLSTCESVESVAKAILLGSQKADSISHSLLAADLDSSADEECHPVLTVSEKQVLRLLGKGWGINQIAQLLKKSNKTISAQKHSAMRRLSLKTNADMYAWINSFQGLKELNLLSMHRDTEQWKNWVVN</sequence>
<keyword evidence="1" id="KW-0238">DNA-binding</keyword>
<dbReference type="InterPro" id="IPR000792">
    <property type="entry name" value="Tscrpt_reg_LuxR_C"/>
</dbReference>
<dbReference type="InterPro" id="IPR036388">
    <property type="entry name" value="WH-like_DNA-bd_sf"/>
</dbReference>
<dbReference type="GeneID" id="92830086"/>
<reference evidence="3 4" key="1">
    <citation type="submission" date="2012-02" db="EMBL/GenBank/DDBJ databases">
        <title>Whole genome shotgun sequence of Escherichia hermannii NBRC 105704.</title>
        <authorList>
            <person name="Yoshida I."/>
            <person name="Hosoyama A."/>
            <person name="Tsuchikane K."/>
            <person name="Katsumata H."/>
            <person name="Yamazaki S."/>
            <person name="Fujita N."/>
        </authorList>
    </citation>
    <scope>NUCLEOTIDE SEQUENCE [LARGE SCALE GENOMIC DNA]</scope>
    <source>
        <strain evidence="3 4">NBRC 105704</strain>
    </source>
</reference>
<evidence type="ECO:0000256" key="1">
    <source>
        <dbReference type="ARBA" id="ARBA00023125"/>
    </source>
</evidence>
<dbReference type="GO" id="GO:0003677">
    <property type="term" value="F:DNA binding"/>
    <property type="evidence" value="ECO:0007669"/>
    <property type="project" value="UniProtKB-KW"/>
</dbReference>
<dbReference type="RefSeq" id="WP_002437562.1">
    <property type="nucleotide sequence ID" value="NZ_BAFF01000014.1"/>
</dbReference>
<dbReference type="Pfam" id="PF00196">
    <property type="entry name" value="GerE"/>
    <property type="match status" value="1"/>
</dbReference>
<gene>
    <name evidence="3" type="primary">yjjQ</name>
    <name evidence="3" type="ORF">EH105704_14_00270</name>
</gene>
<dbReference type="SMART" id="SM00421">
    <property type="entry name" value="HTH_LUXR"/>
    <property type="match status" value="1"/>
</dbReference>
<organism evidence="3 4">
    <name type="scientific">Atlantibacter hermannii NBRC 105704</name>
    <dbReference type="NCBI Taxonomy" id="1115512"/>
    <lineage>
        <taxon>Bacteria</taxon>
        <taxon>Pseudomonadati</taxon>
        <taxon>Pseudomonadota</taxon>
        <taxon>Gammaproteobacteria</taxon>
        <taxon>Enterobacterales</taxon>
        <taxon>Enterobacteriaceae</taxon>
        <taxon>Atlantibacter</taxon>
    </lineage>
</organism>
<dbReference type="AlphaFoldDB" id="H5V5R7"/>
<dbReference type="Gene3D" id="1.10.10.10">
    <property type="entry name" value="Winged helix-like DNA-binding domain superfamily/Winged helix DNA-binding domain"/>
    <property type="match status" value="1"/>
</dbReference>
<dbReference type="Proteomes" id="UP000010297">
    <property type="component" value="Unassembled WGS sequence"/>
</dbReference>
<evidence type="ECO:0000259" key="2">
    <source>
        <dbReference type="SMART" id="SM00421"/>
    </source>
</evidence>
<dbReference type="CDD" id="cd06170">
    <property type="entry name" value="LuxR_C_like"/>
    <property type="match status" value="1"/>
</dbReference>
<keyword evidence="4" id="KW-1185">Reference proteome</keyword>
<name>H5V5R7_ATLHE</name>
<comment type="caution">
    <text evidence="3">The sequence shown here is derived from an EMBL/GenBank/DDBJ whole genome shotgun (WGS) entry which is preliminary data.</text>
</comment>
<feature type="domain" description="HTH luxR-type" evidence="2">
    <location>
        <begin position="150"/>
        <end position="207"/>
    </location>
</feature>
<dbReference type="EMBL" id="BAFF01000014">
    <property type="protein sequence ID" value="GAB53325.1"/>
    <property type="molecule type" value="Genomic_DNA"/>
</dbReference>
<dbReference type="InterPro" id="IPR016032">
    <property type="entry name" value="Sig_transdc_resp-reg_C-effctor"/>
</dbReference>
<proteinExistence type="predicted"/>
<protein>
    <submittedName>
        <fullName evidence="3">Putative transcription factor YjjQ</fullName>
    </submittedName>
</protein>
<dbReference type="SUPFAM" id="SSF46894">
    <property type="entry name" value="C-terminal effector domain of the bipartite response regulators"/>
    <property type="match status" value="1"/>
</dbReference>
<evidence type="ECO:0000313" key="4">
    <source>
        <dbReference type="Proteomes" id="UP000010297"/>
    </source>
</evidence>
<dbReference type="PRINTS" id="PR00038">
    <property type="entry name" value="HTHLUXR"/>
</dbReference>
<dbReference type="GO" id="GO:0006355">
    <property type="term" value="P:regulation of DNA-templated transcription"/>
    <property type="evidence" value="ECO:0007669"/>
    <property type="project" value="InterPro"/>
</dbReference>
<dbReference type="eggNOG" id="COG2197">
    <property type="taxonomic scope" value="Bacteria"/>
</dbReference>
<evidence type="ECO:0000313" key="3">
    <source>
        <dbReference type="EMBL" id="GAB53325.1"/>
    </source>
</evidence>
<accession>H5V5R7</accession>